<protein>
    <submittedName>
        <fullName evidence="1">Uncharacterized protein</fullName>
    </submittedName>
</protein>
<proteinExistence type="predicted"/>
<accession>A0AAJ6GCS5</accession>
<dbReference type="EMBL" id="CP098754">
    <property type="protein sequence ID" value="WIH94516.1"/>
    <property type="molecule type" value="Genomic_DNA"/>
</dbReference>
<organism evidence="1 2">
    <name type="scientific">Brachyspira pilosicoli</name>
    <name type="common">Serpulina pilosicoli</name>
    <dbReference type="NCBI Taxonomy" id="52584"/>
    <lineage>
        <taxon>Bacteria</taxon>
        <taxon>Pseudomonadati</taxon>
        <taxon>Spirochaetota</taxon>
        <taxon>Spirochaetia</taxon>
        <taxon>Brachyspirales</taxon>
        <taxon>Brachyspiraceae</taxon>
        <taxon>Brachyspira</taxon>
    </lineage>
</organism>
<sequence length="52" mass="6095">MKKDINKKLKKCQVCFQAEAKSIIAYKLKNIRIVSVCDDCKKSIEKFNKIFN</sequence>
<dbReference type="Proteomes" id="UP001242021">
    <property type="component" value="Chromosome"/>
</dbReference>
<dbReference type="RefSeq" id="WP_284602576.1">
    <property type="nucleotide sequence ID" value="NZ_CP098752.1"/>
</dbReference>
<evidence type="ECO:0000313" key="1">
    <source>
        <dbReference type="EMBL" id="WIH94516.1"/>
    </source>
</evidence>
<reference evidence="1" key="1">
    <citation type="submission" date="2022-06" db="EMBL/GenBank/DDBJ databases">
        <title>Brachyspira pilosicoli from pigs in Switzerland.</title>
        <authorList>
            <person name="Schmitt S."/>
            <person name="Arnold M."/>
            <person name="Rossano A."/>
            <person name="Perreten V."/>
        </authorList>
    </citation>
    <scope>NUCLEOTIDE SEQUENCE</scope>
    <source>
        <strain evidence="1">MEI4028</strain>
    </source>
</reference>
<evidence type="ECO:0000313" key="2">
    <source>
        <dbReference type="Proteomes" id="UP001242021"/>
    </source>
</evidence>
<dbReference type="AlphaFoldDB" id="A0AAJ6GCS5"/>
<name>A0AAJ6GCS5_BRAPL</name>
<gene>
    <name evidence="1" type="ORF">NEH99_09485</name>
</gene>